<evidence type="ECO:0000256" key="1">
    <source>
        <dbReference type="SAM" id="SignalP"/>
    </source>
</evidence>
<accession>A0A8T3ARB1</accession>
<dbReference type="GO" id="GO:0036374">
    <property type="term" value="F:glutathione hydrolase activity"/>
    <property type="evidence" value="ECO:0007669"/>
    <property type="project" value="InterPro"/>
</dbReference>
<name>A0A8T3ARB1_DENNO</name>
<gene>
    <name evidence="2" type="ORF">KFK09_020078</name>
</gene>
<keyword evidence="1" id="KW-0732">Signal</keyword>
<evidence type="ECO:0008006" key="4">
    <source>
        <dbReference type="Google" id="ProtNLM"/>
    </source>
</evidence>
<dbReference type="GO" id="GO:0006751">
    <property type="term" value="P:glutathione catabolic process"/>
    <property type="evidence" value="ECO:0007669"/>
    <property type="project" value="InterPro"/>
</dbReference>
<reference evidence="2" key="1">
    <citation type="journal article" date="2022" name="Front. Genet.">
        <title>Chromosome-Scale Assembly of the Dendrobium nobile Genome Provides Insights Into the Molecular Mechanism of the Biosynthesis of the Medicinal Active Ingredient of Dendrobium.</title>
        <authorList>
            <person name="Xu Q."/>
            <person name="Niu S.-C."/>
            <person name="Li K.-L."/>
            <person name="Zheng P.-J."/>
            <person name="Zhang X.-J."/>
            <person name="Jia Y."/>
            <person name="Liu Y."/>
            <person name="Niu Y.-X."/>
            <person name="Yu L.-H."/>
            <person name="Chen D.-F."/>
            <person name="Zhang G.-Q."/>
        </authorList>
    </citation>
    <scope>NUCLEOTIDE SEQUENCE</scope>
    <source>
        <tissue evidence="2">Leaf</tissue>
    </source>
</reference>
<feature type="signal peptide" evidence="1">
    <location>
        <begin position="1"/>
        <end position="23"/>
    </location>
</feature>
<sequence length="106" mass="11362">MIAMLQISLLIIVVALSLSPTFGNEFGEHRPEEIKLQHGAVATDDRRCSRNGRAVLKEGGHAVDATVASVLCLGVVSSASSGIGNKKKTMATFKDQSRLTRIKSLR</sequence>
<dbReference type="PANTHER" id="PTHR11686">
    <property type="entry name" value="GAMMA GLUTAMYL TRANSPEPTIDASE"/>
    <property type="match status" value="1"/>
</dbReference>
<keyword evidence="3" id="KW-1185">Reference proteome</keyword>
<comment type="caution">
    <text evidence="2">The sequence shown here is derived from an EMBL/GenBank/DDBJ whole genome shotgun (WGS) entry which is preliminary data.</text>
</comment>
<dbReference type="OrthoDB" id="1081007at2759"/>
<dbReference type="SUPFAM" id="SSF56235">
    <property type="entry name" value="N-terminal nucleophile aminohydrolases (Ntn hydrolases)"/>
    <property type="match status" value="1"/>
</dbReference>
<dbReference type="PANTHER" id="PTHR11686:SF34">
    <property type="entry name" value="GLUTATHIONE HYDROLASE 1-RELATED"/>
    <property type="match status" value="1"/>
</dbReference>
<dbReference type="Pfam" id="PF01019">
    <property type="entry name" value="G_glu_transpept"/>
    <property type="match status" value="1"/>
</dbReference>
<protein>
    <recommendedName>
        <fullName evidence="4">Secreted protein</fullName>
    </recommendedName>
</protein>
<proteinExistence type="predicted"/>
<dbReference type="InterPro" id="IPR000101">
    <property type="entry name" value="GGT_peptidase"/>
</dbReference>
<evidence type="ECO:0000313" key="2">
    <source>
        <dbReference type="EMBL" id="KAI0499176.1"/>
    </source>
</evidence>
<organism evidence="2 3">
    <name type="scientific">Dendrobium nobile</name>
    <name type="common">Orchid</name>
    <dbReference type="NCBI Taxonomy" id="94219"/>
    <lineage>
        <taxon>Eukaryota</taxon>
        <taxon>Viridiplantae</taxon>
        <taxon>Streptophyta</taxon>
        <taxon>Embryophyta</taxon>
        <taxon>Tracheophyta</taxon>
        <taxon>Spermatophyta</taxon>
        <taxon>Magnoliopsida</taxon>
        <taxon>Liliopsida</taxon>
        <taxon>Asparagales</taxon>
        <taxon>Orchidaceae</taxon>
        <taxon>Epidendroideae</taxon>
        <taxon>Malaxideae</taxon>
        <taxon>Dendrobiinae</taxon>
        <taxon>Dendrobium</taxon>
    </lineage>
</organism>
<dbReference type="EMBL" id="JAGYWB010000014">
    <property type="protein sequence ID" value="KAI0499176.1"/>
    <property type="molecule type" value="Genomic_DNA"/>
</dbReference>
<dbReference type="InterPro" id="IPR029055">
    <property type="entry name" value="Ntn_hydrolases_N"/>
</dbReference>
<dbReference type="SMR" id="A0A8T3ARB1"/>
<feature type="chain" id="PRO_5035734717" description="Secreted protein" evidence="1">
    <location>
        <begin position="24"/>
        <end position="106"/>
    </location>
</feature>
<dbReference type="GO" id="GO:0005886">
    <property type="term" value="C:plasma membrane"/>
    <property type="evidence" value="ECO:0007669"/>
    <property type="project" value="TreeGrafter"/>
</dbReference>
<dbReference type="AlphaFoldDB" id="A0A8T3ARB1"/>
<dbReference type="Proteomes" id="UP000829196">
    <property type="component" value="Unassembled WGS sequence"/>
</dbReference>
<evidence type="ECO:0000313" key="3">
    <source>
        <dbReference type="Proteomes" id="UP000829196"/>
    </source>
</evidence>